<protein>
    <submittedName>
        <fullName evidence="2">Uncharacterized conserved protein</fullName>
    </submittedName>
</protein>
<name>A0A376BUL8_9NEIS</name>
<dbReference type="AlphaFoldDB" id="A0A376BUL8"/>
<sequence length="145" mass="16416">MQINQQDLTELRALLPETFAGVVALIGLEKAFVLVEKCGGTTFPIGKALWFCMGETLGDECVDKLKTALRGKSEFYVPRCDKVLRELRNRQIRREYDELITQNPPMSVRLAANNLARHYQLSSRQIANIVNEAGFRQPENGCLFV</sequence>
<reference evidence="2 3" key="1">
    <citation type="submission" date="2018-06" db="EMBL/GenBank/DDBJ databases">
        <authorList>
            <consortium name="Pathogen Informatics"/>
            <person name="Doyle S."/>
        </authorList>
    </citation>
    <scope>NUCLEOTIDE SEQUENCE [LARGE SCALE GENOMIC DNA]</scope>
    <source>
        <strain evidence="2 3">NCTC10283</strain>
    </source>
</reference>
<dbReference type="RefSeq" id="WP_051968412.1">
    <property type="nucleotide sequence ID" value="NZ_CP091519.2"/>
</dbReference>
<evidence type="ECO:0000313" key="3">
    <source>
        <dbReference type="Proteomes" id="UP000254209"/>
    </source>
</evidence>
<organism evidence="2 3">
    <name type="scientific">Alysiella crassa</name>
    <dbReference type="NCBI Taxonomy" id="153491"/>
    <lineage>
        <taxon>Bacteria</taxon>
        <taxon>Pseudomonadati</taxon>
        <taxon>Pseudomonadota</taxon>
        <taxon>Betaproteobacteria</taxon>
        <taxon>Neisseriales</taxon>
        <taxon>Neisseriaceae</taxon>
        <taxon>Alysiella</taxon>
    </lineage>
</organism>
<proteinExistence type="predicted"/>
<dbReference type="STRING" id="1120980.GCA_000745955_00566"/>
<dbReference type="InterPro" id="IPR014875">
    <property type="entry name" value="Mor_transcription_activator"/>
</dbReference>
<keyword evidence="3" id="KW-1185">Reference proteome</keyword>
<accession>A0A376BUL8</accession>
<dbReference type="EMBL" id="UFSO01000003">
    <property type="protein sequence ID" value="SSY80656.1"/>
    <property type="molecule type" value="Genomic_DNA"/>
</dbReference>
<feature type="domain" description="Mor transcription activator" evidence="1">
    <location>
        <begin position="54"/>
        <end position="133"/>
    </location>
</feature>
<dbReference type="InterPro" id="IPR009057">
    <property type="entry name" value="Homeodomain-like_sf"/>
</dbReference>
<dbReference type="SUPFAM" id="SSF46689">
    <property type="entry name" value="Homeodomain-like"/>
    <property type="match status" value="1"/>
</dbReference>
<evidence type="ECO:0000259" key="1">
    <source>
        <dbReference type="Pfam" id="PF08765"/>
    </source>
</evidence>
<gene>
    <name evidence="2" type="ORF">NCTC10283_02216</name>
</gene>
<dbReference type="Proteomes" id="UP000254209">
    <property type="component" value="Unassembled WGS sequence"/>
</dbReference>
<evidence type="ECO:0000313" key="2">
    <source>
        <dbReference type="EMBL" id="SSY80656.1"/>
    </source>
</evidence>
<dbReference type="Pfam" id="PF08765">
    <property type="entry name" value="Mor"/>
    <property type="match status" value="1"/>
</dbReference>